<feature type="domain" description="ParB/Spo0J HTH" evidence="1">
    <location>
        <begin position="127"/>
        <end position="190"/>
    </location>
</feature>
<protein>
    <submittedName>
        <fullName evidence="2">ParB-like dsDNA partitioning protein</fullName>
    </submittedName>
</protein>
<reference evidence="2 3" key="1">
    <citation type="submission" date="2020-07" db="EMBL/GenBank/DDBJ databases">
        <title>Complete genome sequence of Achromobacter sp. phage Mano.</title>
        <authorList>
            <person name="Bartz M.L."/>
            <person name="Yao G.W."/>
            <person name="Le T."/>
            <person name="Gonzalez C."/>
            <person name="Young R."/>
            <person name="Liu M."/>
        </authorList>
    </citation>
    <scope>NUCLEOTIDE SEQUENCE [LARGE SCALE GENOMIC DNA]</scope>
</reference>
<dbReference type="InterPro" id="IPR041468">
    <property type="entry name" value="HTH_ParB/Spo0J"/>
</dbReference>
<evidence type="ECO:0000259" key="1">
    <source>
        <dbReference type="Pfam" id="PF17762"/>
    </source>
</evidence>
<accession>A0A7L8G6C1</accession>
<evidence type="ECO:0000313" key="2">
    <source>
        <dbReference type="EMBL" id="QOE32774.1"/>
    </source>
</evidence>
<name>A0A7L8G6C1_9CAUD</name>
<evidence type="ECO:0000313" key="3">
    <source>
        <dbReference type="Proteomes" id="UP000516893"/>
    </source>
</evidence>
<organism evidence="2 3">
    <name type="scientific">Achromobacter phage Mano</name>
    <dbReference type="NCBI Taxonomy" id="2767570"/>
    <lineage>
        <taxon>Viruses</taxon>
        <taxon>Duplodnaviria</taxon>
        <taxon>Heunggongvirae</taxon>
        <taxon>Uroviricota</taxon>
        <taxon>Caudoviricetes</taxon>
        <taxon>Manovirus</taxon>
        <taxon>Manovirus Mano</taxon>
    </lineage>
</organism>
<sequence>MATSFKQLIKDGTISRGDLLRAQHADIQVEPGFNICLDPEEFERQAQALADFILAGNPIPPLLLRVASDGTLFIVDGHLRHRALAIAIERAEDAKVREKLSVVSFLPFTGNDVDRLAMVFTTREGRQLTELERAMGYKRFSALGLSSAEIAVRVNRSRTHVDQLLLLANANADVHQMVKAGTVGAAVAVDMVRKHGEDAGKVLAGALNKAKAQGKGKVTAGTIRGKGISRDQVNGLWDSVDAVLDEIGTDARVALESANDNDAPVALTLPAWALRDLIAVHAGIKEAKEAEAQRVRDAQAKAAQQELAGAA</sequence>
<dbReference type="SUPFAM" id="SSF109709">
    <property type="entry name" value="KorB DNA-binding domain-like"/>
    <property type="match status" value="1"/>
</dbReference>
<dbReference type="Pfam" id="PF17762">
    <property type="entry name" value="HTH_ParB"/>
    <property type="match status" value="1"/>
</dbReference>
<dbReference type="EMBL" id="MT708550">
    <property type="protein sequence ID" value="QOE32774.1"/>
    <property type="molecule type" value="Genomic_DNA"/>
</dbReference>
<keyword evidence="3" id="KW-1185">Reference proteome</keyword>
<dbReference type="CDD" id="cd16387">
    <property type="entry name" value="ParB_N_Srx"/>
    <property type="match status" value="1"/>
</dbReference>
<gene>
    <name evidence="2" type="ORF">CPT_Mano_042</name>
</gene>
<dbReference type="Proteomes" id="UP000516893">
    <property type="component" value="Segment"/>
</dbReference>
<proteinExistence type="predicted"/>
<dbReference type="Gene3D" id="1.10.10.2830">
    <property type="match status" value="1"/>
</dbReference>